<evidence type="ECO:0000259" key="5">
    <source>
        <dbReference type="Pfam" id="PF00136"/>
    </source>
</evidence>
<dbReference type="InterPro" id="IPR017964">
    <property type="entry name" value="DNA-dir_DNA_pol_B_CS"/>
</dbReference>
<comment type="caution">
    <text evidence="6">The sequence shown here is derived from an EMBL/GenBank/DDBJ whole genome shotgun (WGS) entry which is preliminary data.</text>
</comment>
<keyword evidence="4" id="KW-0239">DNA-directed DNA polymerase</keyword>
<dbReference type="Pfam" id="PF00136">
    <property type="entry name" value="DNA_pol_B"/>
    <property type="match status" value="1"/>
</dbReference>
<dbReference type="SUPFAM" id="SSF56672">
    <property type="entry name" value="DNA/RNA polymerases"/>
    <property type="match status" value="1"/>
</dbReference>
<sequence>AGNNESPFFSLQLAGGVTSAGQQNIKLVADFVKNKGFKIKYGDTDSLYLVCPEEYFQECDTAYDNGNGISKEKYWNEMVKISMRVMGEIRDEVNEFLKEDNGCIYLKMAYEEVLFPVVFTGKKKYYGIKHIEEPNFDPNPDKPFIRGIDIVKRGQSKLFRKI</sequence>
<feature type="non-terminal residue" evidence="6">
    <location>
        <position position="162"/>
    </location>
</feature>
<reference evidence="6" key="1">
    <citation type="submission" date="2021-06" db="EMBL/GenBank/DDBJ databases">
        <authorList>
            <person name="Kallberg Y."/>
            <person name="Tangrot J."/>
            <person name="Rosling A."/>
        </authorList>
    </citation>
    <scope>NUCLEOTIDE SEQUENCE</scope>
    <source>
        <strain evidence="6">BR232B</strain>
    </source>
</reference>
<dbReference type="InterPro" id="IPR023211">
    <property type="entry name" value="DNA_pol_palm_dom_sf"/>
</dbReference>
<dbReference type="PROSITE" id="PS00116">
    <property type="entry name" value="DNA_POLYMERASE_B"/>
    <property type="match status" value="1"/>
</dbReference>
<dbReference type="EC" id="2.7.7.7" evidence="1"/>
<gene>
    <name evidence="6" type="ORF">PBRASI_LOCUS11693</name>
</gene>
<dbReference type="GO" id="GO:0003887">
    <property type="term" value="F:DNA-directed DNA polymerase activity"/>
    <property type="evidence" value="ECO:0007669"/>
    <property type="project" value="UniProtKB-KW"/>
</dbReference>
<dbReference type="InterPro" id="IPR006134">
    <property type="entry name" value="DNA-dir_DNA_pol_B_multi_dom"/>
</dbReference>
<name>A0A9N9ENK7_9GLOM</name>
<dbReference type="Proteomes" id="UP000789739">
    <property type="component" value="Unassembled WGS sequence"/>
</dbReference>
<evidence type="ECO:0000313" key="7">
    <source>
        <dbReference type="Proteomes" id="UP000789739"/>
    </source>
</evidence>
<organism evidence="6 7">
    <name type="scientific">Paraglomus brasilianum</name>
    <dbReference type="NCBI Taxonomy" id="144538"/>
    <lineage>
        <taxon>Eukaryota</taxon>
        <taxon>Fungi</taxon>
        <taxon>Fungi incertae sedis</taxon>
        <taxon>Mucoromycota</taxon>
        <taxon>Glomeromycotina</taxon>
        <taxon>Glomeromycetes</taxon>
        <taxon>Paraglomerales</taxon>
        <taxon>Paraglomeraceae</taxon>
        <taxon>Paraglomus</taxon>
    </lineage>
</organism>
<proteinExistence type="predicted"/>
<feature type="non-terminal residue" evidence="6">
    <location>
        <position position="1"/>
    </location>
</feature>
<dbReference type="AlphaFoldDB" id="A0A9N9ENK7"/>
<dbReference type="OrthoDB" id="2428015at2759"/>
<dbReference type="GO" id="GO:0003677">
    <property type="term" value="F:DNA binding"/>
    <property type="evidence" value="ECO:0007669"/>
    <property type="project" value="InterPro"/>
</dbReference>
<evidence type="ECO:0000256" key="2">
    <source>
        <dbReference type="ARBA" id="ARBA00022679"/>
    </source>
</evidence>
<feature type="domain" description="DNA-directed DNA polymerase family B multifunctional" evidence="5">
    <location>
        <begin position="2"/>
        <end position="161"/>
    </location>
</feature>
<evidence type="ECO:0000256" key="4">
    <source>
        <dbReference type="ARBA" id="ARBA00022932"/>
    </source>
</evidence>
<dbReference type="Gene3D" id="3.90.1600.10">
    <property type="entry name" value="Palm domain of DNA polymerase"/>
    <property type="match status" value="1"/>
</dbReference>
<evidence type="ECO:0000313" key="6">
    <source>
        <dbReference type="EMBL" id="CAG8678874.1"/>
    </source>
</evidence>
<dbReference type="EMBL" id="CAJVPI010006475">
    <property type="protein sequence ID" value="CAG8678874.1"/>
    <property type="molecule type" value="Genomic_DNA"/>
</dbReference>
<keyword evidence="2" id="KW-0808">Transferase</keyword>
<keyword evidence="7" id="KW-1185">Reference proteome</keyword>
<protein>
    <recommendedName>
        <fullName evidence="1">DNA-directed DNA polymerase</fullName>
        <ecNumber evidence="1">2.7.7.7</ecNumber>
    </recommendedName>
</protein>
<dbReference type="InterPro" id="IPR043502">
    <property type="entry name" value="DNA/RNA_pol_sf"/>
</dbReference>
<dbReference type="GO" id="GO:0000166">
    <property type="term" value="F:nucleotide binding"/>
    <property type="evidence" value="ECO:0007669"/>
    <property type="project" value="InterPro"/>
</dbReference>
<evidence type="ECO:0000256" key="1">
    <source>
        <dbReference type="ARBA" id="ARBA00012417"/>
    </source>
</evidence>
<evidence type="ECO:0000256" key="3">
    <source>
        <dbReference type="ARBA" id="ARBA00022695"/>
    </source>
</evidence>
<keyword evidence="3" id="KW-0548">Nucleotidyltransferase</keyword>
<accession>A0A9N9ENK7</accession>